<name>A0ABX9R795_9ACTN</name>
<protein>
    <submittedName>
        <fullName evidence="1">Uncharacterized protein</fullName>
    </submittedName>
</protein>
<reference evidence="1 2" key="1">
    <citation type="submission" date="2018-09" db="EMBL/GenBank/DDBJ databases">
        <title>Micromonospora sp. nov. MS1-9, isolated from a root of Musa sp.</title>
        <authorList>
            <person name="Kuncharoen N."/>
            <person name="Kudo T."/>
            <person name="Ohkuma M."/>
            <person name="Yuki M."/>
            <person name="Tanasupawat S."/>
        </authorList>
    </citation>
    <scope>NUCLEOTIDE SEQUENCE [LARGE SCALE GENOMIC DNA]</scope>
    <source>
        <strain evidence="1 2">NGC1-4</strain>
    </source>
</reference>
<evidence type="ECO:0000313" key="1">
    <source>
        <dbReference type="EMBL" id="RKN18142.1"/>
    </source>
</evidence>
<sequence>MRVMSLTIGPAFTIPGYKDMAPPDYTTECDATVYAADGVVGHAAFWWHYLSGPVGAYPESEAAFEVQAADYNAMGAVLDDPERWPAISVRLDGEAWLRIVYRNIEDEAGLDFVEQRPGRPAEVVTSVEGHGFTSAMTWAELLAAAALPDERLAWAQRLVLMLPMLGPQELSEDAEEILHRALEGIGARNRSALAAALLDRLDWRTN</sequence>
<comment type="caution">
    <text evidence="1">The sequence shown here is derived from an EMBL/GenBank/DDBJ whole genome shotgun (WGS) entry which is preliminary data.</text>
</comment>
<evidence type="ECO:0000313" key="2">
    <source>
        <dbReference type="Proteomes" id="UP000271548"/>
    </source>
</evidence>
<accession>A0ABX9R795</accession>
<organism evidence="1 2">
    <name type="scientific">Micromonospora musae</name>
    <dbReference type="NCBI Taxonomy" id="1894970"/>
    <lineage>
        <taxon>Bacteria</taxon>
        <taxon>Bacillati</taxon>
        <taxon>Actinomycetota</taxon>
        <taxon>Actinomycetes</taxon>
        <taxon>Micromonosporales</taxon>
        <taxon>Micromonosporaceae</taxon>
        <taxon>Micromonospora</taxon>
    </lineage>
</organism>
<gene>
    <name evidence="1" type="ORF">D7147_19650</name>
</gene>
<keyword evidence="2" id="KW-1185">Reference proteome</keyword>
<dbReference type="EMBL" id="RAZS01000006">
    <property type="protein sequence ID" value="RKN18142.1"/>
    <property type="molecule type" value="Genomic_DNA"/>
</dbReference>
<proteinExistence type="predicted"/>
<dbReference type="Proteomes" id="UP000271548">
    <property type="component" value="Unassembled WGS sequence"/>
</dbReference>